<name>A0AAV4QQF6_CAEEX</name>
<evidence type="ECO:0000256" key="1">
    <source>
        <dbReference type="SAM" id="MobiDB-lite"/>
    </source>
</evidence>
<dbReference type="EMBL" id="BPLR01006649">
    <property type="protein sequence ID" value="GIY11467.1"/>
    <property type="molecule type" value="Genomic_DNA"/>
</dbReference>
<keyword evidence="3" id="KW-1185">Reference proteome</keyword>
<evidence type="ECO:0000313" key="2">
    <source>
        <dbReference type="EMBL" id="GIY11467.1"/>
    </source>
</evidence>
<protein>
    <submittedName>
        <fullName evidence="2">Uncharacterized protein</fullName>
    </submittedName>
</protein>
<proteinExistence type="predicted"/>
<gene>
    <name evidence="2" type="ORF">CEXT_687911</name>
</gene>
<sequence>MKGRIVEYGRAGGRGAPFKEKPRPIRSPEGKSGWGQDRIPLHYIMGNQVQLETIESESLSRFNGGTLNNGERVSKNPFFSPFQCLPGASSMLYLFLNGKIKREKEKKKQTVRRKLELEEQILLFF</sequence>
<comment type="caution">
    <text evidence="2">The sequence shown here is derived from an EMBL/GenBank/DDBJ whole genome shotgun (WGS) entry which is preliminary data.</text>
</comment>
<dbReference type="AlphaFoldDB" id="A0AAV4QQF6"/>
<accession>A0AAV4QQF6</accession>
<dbReference type="Proteomes" id="UP001054945">
    <property type="component" value="Unassembled WGS sequence"/>
</dbReference>
<organism evidence="2 3">
    <name type="scientific">Caerostris extrusa</name>
    <name type="common">Bark spider</name>
    <name type="synonym">Caerostris bankana</name>
    <dbReference type="NCBI Taxonomy" id="172846"/>
    <lineage>
        <taxon>Eukaryota</taxon>
        <taxon>Metazoa</taxon>
        <taxon>Ecdysozoa</taxon>
        <taxon>Arthropoda</taxon>
        <taxon>Chelicerata</taxon>
        <taxon>Arachnida</taxon>
        <taxon>Araneae</taxon>
        <taxon>Araneomorphae</taxon>
        <taxon>Entelegynae</taxon>
        <taxon>Araneoidea</taxon>
        <taxon>Araneidae</taxon>
        <taxon>Caerostris</taxon>
    </lineage>
</organism>
<feature type="compositionally biased region" description="Basic and acidic residues" evidence="1">
    <location>
        <begin position="17"/>
        <end position="29"/>
    </location>
</feature>
<reference evidence="2 3" key="1">
    <citation type="submission" date="2021-06" db="EMBL/GenBank/DDBJ databases">
        <title>Caerostris extrusa draft genome.</title>
        <authorList>
            <person name="Kono N."/>
            <person name="Arakawa K."/>
        </authorList>
    </citation>
    <scope>NUCLEOTIDE SEQUENCE [LARGE SCALE GENOMIC DNA]</scope>
</reference>
<evidence type="ECO:0000313" key="3">
    <source>
        <dbReference type="Proteomes" id="UP001054945"/>
    </source>
</evidence>
<feature type="region of interest" description="Disordered" evidence="1">
    <location>
        <begin position="1"/>
        <end position="34"/>
    </location>
</feature>